<keyword evidence="1" id="KW-0175">Coiled coil</keyword>
<dbReference type="EMBL" id="CAADRA010005245">
    <property type="protein sequence ID" value="VFT87562.1"/>
    <property type="molecule type" value="Genomic_DNA"/>
</dbReference>
<reference evidence="4 5" key="1">
    <citation type="submission" date="2019-03" db="EMBL/GenBank/DDBJ databases">
        <authorList>
            <person name="Gaulin E."/>
            <person name="Dumas B."/>
        </authorList>
    </citation>
    <scope>NUCLEOTIDE SEQUENCE [LARGE SCALE GENOMIC DNA]</scope>
    <source>
        <strain evidence="4">CBS 568.67</strain>
    </source>
</reference>
<evidence type="ECO:0000256" key="1">
    <source>
        <dbReference type="SAM" id="Coils"/>
    </source>
</evidence>
<dbReference type="EMBL" id="VJMH01005224">
    <property type="protein sequence ID" value="KAF0698692.1"/>
    <property type="molecule type" value="Genomic_DNA"/>
</dbReference>
<protein>
    <submittedName>
        <fullName evidence="4">Aste57867_10692 protein</fullName>
    </submittedName>
</protein>
<name>A0A485KRM3_9STRA</name>
<evidence type="ECO:0000313" key="3">
    <source>
        <dbReference type="EMBL" id="KAF0698692.1"/>
    </source>
</evidence>
<feature type="compositionally biased region" description="Acidic residues" evidence="2">
    <location>
        <begin position="237"/>
        <end position="248"/>
    </location>
</feature>
<feature type="coiled-coil region" evidence="1">
    <location>
        <begin position="106"/>
        <end position="133"/>
    </location>
</feature>
<gene>
    <name evidence="4" type="primary">Aste57867_10692</name>
    <name evidence="3" type="ORF">As57867_010652</name>
    <name evidence="4" type="ORF">ASTE57867_10692</name>
</gene>
<organism evidence="4 5">
    <name type="scientific">Aphanomyces stellatus</name>
    <dbReference type="NCBI Taxonomy" id="120398"/>
    <lineage>
        <taxon>Eukaryota</taxon>
        <taxon>Sar</taxon>
        <taxon>Stramenopiles</taxon>
        <taxon>Oomycota</taxon>
        <taxon>Saprolegniomycetes</taxon>
        <taxon>Saprolegniales</taxon>
        <taxon>Verrucalvaceae</taxon>
        <taxon>Aphanomyces</taxon>
    </lineage>
</organism>
<dbReference type="AlphaFoldDB" id="A0A485KRM3"/>
<keyword evidence="5" id="KW-1185">Reference proteome</keyword>
<feature type="compositionally biased region" description="Acidic residues" evidence="2">
    <location>
        <begin position="255"/>
        <end position="281"/>
    </location>
</feature>
<evidence type="ECO:0000313" key="4">
    <source>
        <dbReference type="EMBL" id="VFT87562.1"/>
    </source>
</evidence>
<accession>A0A485KRM3</accession>
<dbReference type="OrthoDB" id="80466at2759"/>
<feature type="coiled-coil region" evidence="1">
    <location>
        <begin position="170"/>
        <end position="204"/>
    </location>
</feature>
<evidence type="ECO:0000313" key="5">
    <source>
        <dbReference type="Proteomes" id="UP000332933"/>
    </source>
</evidence>
<feature type="region of interest" description="Disordered" evidence="2">
    <location>
        <begin position="217"/>
        <end position="288"/>
    </location>
</feature>
<dbReference type="Proteomes" id="UP000332933">
    <property type="component" value="Unassembled WGS sequence"/>
</dbReference>
<reference evidence="3" key="2">
    <citation type="submission" date="2019-06" db="EMBL/GenBank/DDBJ databases">
        <title>Genomics analysis of Aphanomyces spp. identifies a new class of oomycete effector associated with host adaptation.</title>
        <authorList>
            <person name="Gaulin E."/>
        </authorList>
    </citation>
    <scope>NUCLEOTIDE SEQUENCE</scope>
    <source>
        <strain evidence="3">CBS 578.67</strain>
    </source>
</reference>
<proteinExistence type="predicted"/>
<sequence length="552" mass="61730">MSGIGCAGCSFVNPPTLPRCIQCKKMMPDDKAKVILLHEQLLAMQKRFVELSSEQATLRDDCDVDADLRRRESEFKAKEQRCDEIMTEMQATATSLLAEAKTAKPAAKAKHEAAALRKARKEWEQTKAADEEKLRMAWDELKVAEAVHRKTVQIEKVKQGSLVSIKTKELKAARTQVTLLKKKVQALETEMTMQTRRLKKATQRVSHLTLKYMPATAEAPRATKKRRVGRLTKDDDTSANDDDDDVEVVEVVGANEEEASDEASEGEGVDDEGDVIDDDNQDTSIALPRGWKWPNVPVANQWQLWYCGDGVVGPLSRVARDHPTRVPMGVKRVVQKFIDTAVAHDIAESPDVLETLNDKTIAAVFDQTWDVLLFHNPEGNLIDEEPFDAVAFRAMKASVLVKYFPRTPTRSNWEFVWPGGTRHLVPPDWEIDPATTPLRTLWFYWFRGDADSGIGPFRCIPSRELKGCKGRTLHLVSSLAAIPVALDLVPSEGVLMQLPEPKLMALFDQVLAIWQDEIPDEDKGKGHGWDDGSVSCATATAVYVVRKRKSLP</sequence>
<evidence type="ECO:0000256" key="2">
    <source>
        <dbReference type="SAM" id="MobiDB-lite"/>
    </source>
</evidence>